<evidence type="ECO:0000256" key="8">
    <source>
        <dbReference type="ARBA" id="ARBA00022977"/>
    </source>
</evidence>
<comment type="subcellular location">
    <subcellularLocation>
        <location evidence="2 13">Cytoplasm</location>
    </subcellularLocation>
</comment>
<reference evidence="15" key="1">
    <citation type="submission" date="2022-06" db="EMBL/GenBank/DDBJ databases">
        <title>Draft genome sequences of Leminorella grimontii str. JCM5902.</title>
        <authorList>
            <person name="Wakabayashi Y."/>
            <person name="Kojima K."/>
        </authorList>
    </citation>
    <scope>NUCLEOTIDE SEQUENCE</scope>
    <source>
        <strain evidence="15">JCM 5902</strain>
    </source>
</reference>
<evidence type="ECO:0000313" key="15">
    <source>
        <dbReference type="EMBL" id="GKX57678.1"/>
    </source>
</evidence>
<keyword evidence="16" id="KW-1185">Reference proteome</keyword>
<dbReference type="InterPro" id="IPR033983">
    <property type="entry name" value="Thiazole_synthase_ThiG"/>
</dbReference>
<dbReference type="AlphaFoldDB" id="A0AAV5N887"/>
<dbReference type="GO" id="GO:0009229">
    <property type="term" value="P:thiamine diphosphate biosynthetic process"/>
    <property type="evidence" value="ECO:0007669"/>
    <property type="project" value="UniProtKB-UniRule"/>
</dbReference>
<dbReference type="PANTHER" id="PTHR34266:SF2">
    <property type="entry name" value="THIAZOLE SYNTHASE"/>
    <property type="match status" value="1"/>
</dbReference>
<comment type="function">
    <text evidence="1 13">Catalyzes the rearrangement of 1-deoxy-D-xylulose 5-phosphate (DXP) to produce the thiazole phosphate moiety of thiamine. Sulfur is provided by the thiocarboxylate moiety of the carrier protein ThiS. In vitro, sulfur can be provided by H(2)S.</text>
</comment>
<evidence type="ECO:0000256" key="1">
    <source>
        <dbReference type="ARBA" id="ARBA00002834"/>
    </source>
</evidence>
<evidence type="ECO:0000256" key="9">
    <source>
        <dbReference type="ARBA" id="ARBA00023270"/>
    </source>
</evidence>
<dbReference type="EC" id="2.8.1.10" evidence="4 13"/>
<dbReference type="HAMAP" id="MF_00443">
    <property type="entry name" value="ThiG"/>
    <property type="match status" value="1"/>
</dbReference>
<dbReference type="InterPro" id="IPR013785">
    <property type="entry name" value="Aldolase_TIM"/>
</dbReference>
<organism evidence="15 16">
    <name type="scientific">Leminorella grimontii</name>
    <dbReference type="NCBI Taxonomy" id="82981"/>
    <lineage>
        <taxon>Bacteria</taxon>
        <taxon>Pseudomonadati</taxon>
        <taxon>Pseudomonadota</taxon>
        <taxon>Gammaproteobacteria</taxon>
        <taxon>Enterobacterales</taxon>
        <taxon>Budviciaceae</taxon>
        <taxon>Leminorella</taxon>
    </lineage>
</organism>
<dbReference type="RefSeq" id="WP_027275797.1">
    <property type="nucleotide sequence ID" value="NZ_BRLH01000022.1"/>
</dbReference>
<evidence type="ECO:0000256" key="10">
    <source>
        <dbReference type="ARBA" id="ARBA00049897"/>
    </source>
</evidence>
<evidence type="ECO:0000256" key="7">
    <source>
        <dbReference type="ARBA" id="ARBA00022679"/>
    </source>
</evidence>
<evidence type="ECO:0000256" key="4">
    <source>
        <dbReference type="ARBA" id="ARBA00011960"/>
    </source>
</evidence>
<proteinExistence type="inferred from homology"/>
<keyword evidence="9 13" id="KW-0704">Schiff base</keyword>
<feature type="domain" description="Thiazole synthase ThiG" evidence="14">
    <location>
        <begin position="4"/>
        <end position="249"/>
    </location>
</feature>
<dbReference type="EMBL" id="BRLH01000022">
    <property type="protein sequence ID" value="GKX57678.1"/>
    <property type="molecule type" value="Genomic_DNA"/>
</dbReference>
<dbReference type="CDD" id="cd04728">
    <property type="entry name" value="ThiG"/>
    <property type="match status" value="1"/>
</dbReference>
<dbReference type="Proteomes" id="UP001058124">
    <property type="component" value="Unassembled WGS sequence"/>
</dbReference>
<dbReference type="GO" id="GO:0005737">
    <property type="term" value="C:cytoplasm"/>
    <property type="evidence" value="ECO:0007669"/>
    <property type="project" value="UniProtKB-SubCell"/>
</dbReference>
<keyword evidence="6 13" id="KW-0963">Cytoplasm</keyword>
<feature type="binding site" evidence="13">
    <location>
        <begin position="204"/>
        <end position="205"/>
    </location>
    <ligand>
        <name>1-deoxy-D-xylulose 5-phosphate</name>
        <dbReference type="ChEBI" id="CHEBI:57792"/>
    </ligand>
</feature>
<name>A0AAV5N887_9GAMM</name>
<sequence length="266" mass="27917">MLTIAETSFTSRLFIGTGKFANSSLMTQAIDASGAQLATMAMKRVSLGKNSDNLISPLSQLGVRLLPNTSGAKNAQEAVFAARLAKEALGTRWLKLEIHPDARYLLPDPVETLKAAEQLVKEGFIVLPYCSADPVLCKRLEEAGCAAVMPLGAPIGSNMGLQTQTFLRIIIEQSNVPVIVDAGIGAPSHAAQAMEMGADAVLVNTAIAVSRDPVGMANAFRLAVESGRQAYQCGLGAIRQDATAEASSPLTAFLHEGSPASVKEPQ</sequence>
<dbReference type="FunFam" id="3.20.20.70:FF:000049">
    <property type="entry name" value="Thiazole synthase"/>
    <property type="match status" value="1"/>
</dbReference>
<protein>
    <recommendedName>
        <fullName evidence="5 13">Thiazole synthase</fullName>
        <ecNumber evidence="4 13">2.8.1.10</ecNumber>
    </recommendedName>
</protein>
<dbReference type="Gene3D" id="3.20.20.70">
    <property type="entry name" value="Aldolase class I"/>
    <property type="match status" value="1"/>
</dbReference>
<feature type="binding site" evidence="13">
    <location>
        <position position="156"/>
    </location>
    <ligand>
        <name>1-deoxy-D-xylulose 5-phosphate</name>
        <dbReference type="ChEBI" id="CHEBI:57792"/>
    </ligand>
</feature>
<feature type="active site" description="Schiff-base intermediate with DXP" evidence="13">
    <location>
        <position position="95"/>
    </location>
</feature>
<evidence type="ECO:0000256" key="13">
    <source>
        <dbReference type="HAMAP-Rule" id="MF_00443"/>
    </source>
</evidence>
<dbReference type="SUPFAM" id="SSF110399">
    <property type="entry name" value="ThiG-like"/>
    <property type="match status" value="1"/>
</dbReference>
<keyword evidence="8 13" id="KW-0784">Thiamine biosynthesis</keyword>
<evidence type="ECO:0000256" key="5">
    <source>
        <dbReference type="ARBA" id="ARBA00019753"/>
    </source>
</evidence>
<evidence type="ECO:0000256" key="3">
    <source>
        <dbReference type="ARBA" id="ARBA00004948"/>
    </source>
</evidence>
<comment type="subunit">
    <text evidence="12 13">Homotetramer. Forms heterodimers with either ThiH or ThiS.</text>
</comment>
<evidence type="ECO:0000256" key="6">
    <source>
        <dbReference type="ARBA" id="ARBA00022490"/>
    </source>
</evidence>
<gene>
    <name evidence="13 15" type="primary">thiG</name>
    <name evidence="15" type="ORF">SOASR030_37900</name>
</gene>
<evidence type="ECO:0000256" key="12">
    <source>
        <dbReference type="ARBA" id="ARBA00062692"/>
    </source>
</evidence>
<evidence type="ECO:0000313" key="16">
    <source>
        <dbReference type="Proteomes" id="UP001058124"/>
    </source>
</evidence>
<accession>A0AAV5N887</accession>
<comment type="similarity">
    <text evidence="11 13">Belongs to the ThiG family.</text>
</comment>
<comment type="catalytic activity">
    <reaction evidence="10 13">
        <text>[ThiS sulfur-carrier protein]-C-terminal-Gly-aminoethanethioate + 2-iminoacetate + 1-deoxy-D-xylulose 5-phosphate = [ThiS sulfur-carrier protein]-C-terminal Gly-Gly + 2-[(2R,5Z)-2-carboxy-4-methylthiazol-5(2H)-ylidene]ethyl phosphate + 2 H2O + H(+)</text>
        <dbReference type="Rhea" id="RHEA:26297"/>
        <dbReference type="Rhea" id="RHEA-COMP:12909"/>
        <dbReference type="Rhea" id="RHEA-COMP:19908"/>
        <dbReference type="ChEBI" id="CHEBI:15377"/>
        <dbReference type="ChEBI" id="CHEBI:15378"/>
        <dbReference type="ChEBI" id="CHEBI:57792"/>
        <dbReference type="ChEBI" id="CHEBI:62899"/>
        <dbReference type="ChEBI" id="CHEBI:77846"/>
        <dbReference type="ChEBI" id="CHEBI:90778"/>
        <dbReference type="ChEBI" id="CHEBI:232372"/>
        <dbReference type="EC" id="2.8.1.10"/>
    </reaction>
</comment>
<dbReference type="InterPro" id="IPR008867">
    <property type="entry name" value="ThiG"/>
</dbReference>
<evidence type="ECO:0000256" key="11">
    <source>
        <dbReference type="ARBA" id="ARBA00060826"/>
    </source>
</evidence>
<keyword evidence="7 13" id="KW-0808">Transferase</keyword>
<evidence type="ECO:0000259" key="14">
    <source>
        <dbReference type="Pfam" id="PF05690"/>
    </source>
</evidence>
<dbReference type="Pfam" id="PF05690">
    <property type="entry name" value="ThiG"/>
    <property type="match status" value="1"/>
</dbReference>
<evidence type="ECO:0000256" key="2">
    <source>
        <dbReference type="ARBA" id="ARBA00004496"/>
    </source>
</evidence>
<comment type="pathway">
    <text evidence="3 13">Cofactor biosynthesis; thiamine diphosphate biosynthesis.</text>
</comment>
<comment type="caution">
    <text evidence="15">The sequence shown here is derived from an EMBL/GenBank/DDBJ whole genome shotgun (WGS) entry which is preliminary data.</text>
</comment>
<dbReference type="GO" id="GO:1990107">
    <property type="term" value="F:thiazole synthase activity"/>
    <property type="evidence" value="ECO:0007669"/>
    <property type="project" value="UniProtKB-EC"/>
</dbReference>
<dbReference type="PANTHER" id="PTHR34266">
    <property type="entry name" value="THIAZOLE SYNTHASE"/>
    <property type="match status" value="1"/>
</dbReference>
<feature type="binding site" evidence="13">
    <location>
        <begin position="182"/>
        <end position="183"/>
    </location>
    <ligand>
        <name>1-deoxy-D-xylulose 5-phosphate</name>
        <dbReference type="ChEBI" id="CHEBI:57792"/>
    </ligand>
</feature>